<dbReference type="AlphaFoldDB" id="A0A9P0CMC5"/>
<name>A0A9P0CMC5_9CUCU</name>
<reference evidence="1" key="1">
    <citation type="submission" date="2022-01" db="EMBL/GenBank/DDBJ databases">
        <authorList>
            <person name="King R."/>
        </authorList>
    </citation>
    <scope>NUCLEOTIDE SEQUENCE</scope>
</reference>
<evidence type="ECO:0008006" key="3">
    <source>
        <dbReference type="Google" id="ProtNLM"/>
    </source>
</evidence>
<gene>
    <name evidence="1" type="ORF">PSYICH_LOCUS4460</name>
</gene>
<dbReference type="PANTHER" id="PTHR45749">
    <property type="match status" value="1"/>
</dbReference>
<dbReference type="PANTHER" id="PTHR45749:SF23">
    <property type="entry name" value="ZINC FINGER MYM-TYPE PROTEIN 1-LIKE"/>
    <property type="match status" value="1"/>
</dbReference>
<dbReference type="EMBL" id="OV651826">
    <property type="protein sequence ID" value="CAH1103178.1"/>
    <property type="molecule type" value="Genomic_DNA"/>
</dbReference>
<evidence type="ECO:0000313" key="1">
    <source>
        <dbReference type="EMBL" id="CAH1103178.1"/>
    </source>
</evidence>
<keyword evidence="2" id="KW-1185">Reference proteome</keyword>
<dbReference type="OrthoDB" id="6611207at2759"/>
<dbReference type="Proteomes" id="UP001153636">
    <property type="component" value="Chromosome 14"/>
</dbReference>
<proteinExistence type="predicted"/>
<sequence length="101" mass="11304">MRKGIRGLSFKGTDEKLGSRSNGLFLGSLELISQFNPFLAQHLSKYGNKGKGNGSYISPDVCDEFIESMRKLVFKQILDVVHEARYYSITLDSTPDTSHTD</sequence>
<evidence type="ECO:0000313" key="2">
    <source>
        <dbReference type="Proteomes" id="UP001153636"/>
    </source>
</evidence>
<accession>A0A9P0CMC5</accession>
<protein>
    <recommendedName>
        <fullName evidence="3">DUF4371 domain-containing protein</fullName>
    </recommendedName>
</protein>
<organism evidence="1 2">
    <name type="scientific">Psylliodes chrysocephalus</name>
    <dbReference type="NCBI Taxonomy" id="3402493"/>
    <lineage>
        <taxon>Eukaryota</taxon>
        <taxon>Metazoa</taxon>
        <taxon>Ecdysozoa</taxon>
        <taxon>Arthropoda</taxon>
        <taxon>Hexapoda</taxon>
        <taxon>Insecta</taxon>
        <taxon>Pterygota</taxon>
        <taxon>Neoptera</taxon>
        <taxon>Endopterygota</taxon>
        <taxon>Coleoptera</taxon>
        <taxon>Polyphaga</taxon>
        <taxon>Cucujiformia</taxon>
        <taxon>Chrysomeloidea</taxon>
        <taxon>Chrysomelidae</taxon>
        <taxon>Galerucinae</taxon>
        <taxon>Alticini</taxon>
        <taxon>Psylliodes</taxon>
    </lineage>
</organism>